<evidence type="ECO:0000259" key="6">
    <source>
        <dbReference type="Pfam" id="PF00135"/>
    </source>
</evidence>
<evidence type="ECO:0000256" key="2">
    <source>
        <dbReference type="ARBA" id="ARBA00022487"/>
    </source>
</evidence>
<evidence type="ECO:0000256" key="5">
    <source>
        <dbReference type="SAM" id="SignalP"/>
    </source>
</evidence>
<dbReference type="InterPro" id="IPR019819">
    <property type="entry name" value="Carboxylesterase_B_CS"/>
</dbReference>
<dbReference type="Pfam" id="PF00135">
    <property type="entry name" value="COesterase"/>
    <property type="match status" value="1"/>
</dbReference>
<evidence type="ECO:0000256" key="3">
    <source>
        <dbReference type="ARBA" id="ARBA00022801"/>
    </source>
</evidence>
<dbReference type="KEGG" id="bman:114239459"/>
<dbReference type="Proteomes" id="UP000504629">
    <property type="component" value="Unplaced"/>
</dbReference>
<dbReference type="Gene3D" id="3.40.50.1820">
    <property type="entry name" value="alpha/beta hydrolase"/>
    <property type="match status" value="1"/>
</dbReference>
<dbReference type="InterPro" id="IPR029058">
    <property type="entry name" value="AB_hydrolase_fold"/>
</dbReference>
<dbReference type="InterPro" id="IPR002018">
    <property type="entry name" value="CarbesteraseB"/>
</dbReference>
<protein>
    <submittedName>
        <fullName evidence="8">Esterase E4-like</fullName>
    </submittedName>
</protein>
<dbReference type="GO" id="GO:0052689">
    <property type="term" value="F:carboxylic ester hydrolase activity"/>
    <property type="evidence" value="ECO:0007669"/>
    <property type="project" value="UniProtKB-KW"/>
</dbReference>
<feature type="domain" description="Carboxylesterase type B" evidence="6">
    <location>
        <begin position="20"/>
        <end position="555"/>
    </location>
</feature>
<organism evidence="7 8">
    <name type="scientific">Bombyx mandarina</name>
    <name type="common">Wild silk moth</name>
    <name type="synonym">Wild silkworm</name>
    <dbReference type="NCBI Taxonomy" id="7092"/>
    <lineage>
        <taxon>Eukaryota</taxon>
        <taxon>Metazoa</taxon>
        <taxon>Ecdysozoa</taxon>
        <taxon>Arthropoda</taxon>
        <taxon>Hexapoda</taxon>
        <taxon>Insecta</taxon>
        <taxon>Pterygota</taxon>
        <taxon>Neoptera</taxon>
        <taxon>Endopterygota</taxon>
        <taxon>Lepidoptera</taxon>
        <taxon>Glossata</taxon>
        <taxon>Ditrysia</taxon>
        <taxon>Bombycoidea</taxon>
        <taxon>Bombycidae</taxon>
        <taxon>Bombycinae</taxon>
        <taxon>Bombyx</taxon>
    </lineage>
</organism>
<keyword evidence="5" id="KW-0732">Signal</keyword>
<keyword evidence="7" id="KW-1185">Reference proteome</keyword>
<name>A0A6J2J8J2_BOMMA</name>
<evidence type="ECO:0000313" key="8">
    <source>
        <dbReference type="RefSeq" id="XP_028025462.1"/>
    </source>
</evidence>
<evidence type="ECO:0000256" key="1">
    <source>
        <dbReference type="ARBA" id="ARBA00005964"/>
    </source>
</evidence>
<dbReference type="RefSeq" id="XP_028025462.1">
    <property type="nucleotide sequence ID" value="XM_028169661.1"/>
</dbReference>
<keyword evidence="4" id="KW-0325">Glycoprotein</keyword>
<evidence type="ECO:0000313" key="7">
    <source>
        <dbReference type="Proteomes" id="UP000504629"/>
    </source>
</evidence>
<dbReference type="PANTHER" id="PTHR43142:SF1">
    <property type="entry name" value="CARBOXYLIC ESTER HYDROLASE"/>
    <property type="match status" value="1"/>
</dbReference>
<keyword evidence="2" id="KW-0719">Serine esterase</keyword>
<accession>A0A6J2J8J2</accession>
<keyword evidence="3" id="KW-0378">Hydrolase</keyword>
<dbReference type="AlphaFoldDB" id="A0A6J2J8J2"/>
<reference evidence="8" key="1">
    <citation type="submission" date="2025-08" db="UniProtKB">
        <authorList>
            <consortium name="RefSeq"/>
        </authorList>
    </citation>
    <scope>IDENTIFICATION</scope>
    <source>
        <tissue evidence="8">Silk gland</tissue>
    </source>
</reference>
<sequence length="581" mass="66470">MYGGYLLVAFITLWSIVKSEPSVDTSHGKIAGKVLKTLIKNVEYAAFMGIPYAEPPIKDLKFMPPQSVKPWDGVLKATTIKPACIQFNNNIKKGQPLGHYGAEDCLYLDIFTPGLDENKRAVIVYIYNHNFYESYNKTEDYAPDFFIEEDIVIVTISHRLSAFGFLSLEDESMPGNAGLRDLVLGLEWINGNIEKFGGDRERITLMGSQGGAAAVDLLMHSTAKKLFSAAILQGGSSWSGAYLHDNVRERAFNLGEVMNRTASSGHKLIAKLNEIPPDNIVSKDFHACQKEFSKEYQRSIVTFGPVVEKQPDGLITEYPEDSEQQIDMPIMIGYNSCEGMDTTLYYLLEPRFFSFLHKDFPFILPRRLKFRFDPYKDAFYDAVDEIKSHYFNNKFNKKTIPNFGDYTGDVLTAYSVNCAVSAYAKRSRSPIYYYHFDLFSDFNENKLNIMKLSSVEGVSWGAAGTDELCYLFKCPDLKETYLKHNNAMTEDRKTQMKIVKLWSNFAKYRNPTPDNDETLAGLKWSPYTVENEEYLHIDNDFKMKTELNKSKFKFWDDFISRWEKKAVNGVISEPLNRKDEL</sequence>
<feature type="chain" id="PRO_5027054149" evidence="5">
    <location>
        <begin position="20"/>
        <end position="581"/>
    </location>
</feature>
<proteinExistence type="inferred from homology"/>
<comment type="similarity">
    <text evidence="1">Belongs to the type-B carboxylesterase/lipase family.</text>
</comment>
<evidence type="ECO:0000256" key="4">
    <source>
        <dbReference type="ARBA" id="ARBA00023180"/>
    </source>
</evidence>
<gene>
    <name evidence="8" type="primary">LOC114239459</name>
</gene>
<feature type="signal peptide" evidence="5">
    <location>
        <begin position="1"/>
        <end position="19"/>
    </location>
</feature>
<dbReference type="SUPFAM" id="SSF53474">
    <property type="entry name" value="alpha/beta-Hydrolases"/>
    <property type="match status" value="1"/>
</dbReference>
<dbReference type="GeneID" id="114239459"/>
<dbReference type="OrthoDB" id="3200163at2759"/>
<dbReference type="PROSITE" id="PS00941">
    <property type="entry name" value="CARBOXYLESTERASE_B_2"/>
    <property type="match status" value="1"/>
</dbReference>
<dbReference type="PANTHER" id="PTHR43142">
    <property type="entry name" value="CARBOXYLIC ESTER HYDROLASE"/>
    <property type="match status" value="1"/>
</dbReference>